<name>A0ACC0PES8_RHOML</name>
<gene>
    <name evidence="1" type="ORF">RHMOL_Rhmol03G0128400</name>
</gene>
<evidence type="ECO:0000313" key="1">
    <source>
        <dbReference type="EMBL" id="KAI8563684.1"/>
    </source>
</evidence>
<organism evidence="1 2">
    <name type="scientific">Rhododendron molle</name>
    <name type="common">Chinese azalea</name>
    <name type="synonym">Azalea mollis</name>
    <dbReference type="NCBI Taxonomy" id="49168"/>
    <lineage>
        <taxon>Eukaryota</taxon>
        <taxon>Viridiplantae</taxon>
        <taxon>Streptophyta</taxon>
        <taxon>Embryophyta</taxon>
        <taxon>Tracheophyta</taxon>
        <taxon>Spermatophyta</taxon>
        <taxon>Magnoliopsida</taxon>
        <taxon>eudicotyledons</taxon>
        <taxon>Gunneridae</taxon>
        <taxon>Pentapetalae</taxon>
        <taxon>asterids</taxon>
        <taxon>Ericales</taxon>
        <taxon>Ericaceae</taxon>
        <taxon>Ericoideae</taxon>
        <taxon>Rhodoreae</taxon>
        <taxon>Rhododendron</taxon>
    </lineage>
</organism>
<proteinExistence type="predicted"/>
<dbReference type="EMBL" id="CM046390">
    <property type="protein sequence ID" value="KAI8563684.1"/>
    <property type="molecule type" value="Genomic_DNA"/>
</dbReference>
<dbReference type="Proteomes" id="UP001062846">
    <property type="component" value="Chromosome 3"/>
</dbReference>
<accession>A0ACC0PES8</accession>
<comment type="caution">
    <text evidence="1">The sequence shown here is derived from an EMBL/GenBank/DDBJ whole genome shotgun (WGS) entry which is preliminary data.</text>
</comment>
<keyword evidence="2" id="KW-1185">Reference proteome</keyword>
<evidence type="ECO:0000313" key="2">
    <source>
        <dbReference type="Proteomes" id="UP001062846"/>
    </source>
</evidence>
<protein>
    <submittedName>
        <fullName evidence="1">Uncharacterized protein</fullName>
    </submittedName>
</protein>
<sequence length="98" mass="11652">MGFPQDPVINQAWLNHWEDEWNTTQADPLDGLSLFMHYYQPKPVDPKEEVYVWDPEPDTAQLAWNQNFNMEQADTDNDIDEKYLSYYTEGEIIPNARR</sequence>
<reference evidence="1" key="1">
    <citation type="submission" date="2022-02" db="EMBL/GenBank/DDBJ databases">
        <title>Plant Genome Project.</title>
        <authorList>
            <person name="Zhang R.-G."/>
        </authorList>
    </citation>
    <scope>NUCLEOTIDE SEQUENCE</scope>
    <source>
        <strain evidence="1">AT1</strain>
    </source>
</reference>